<dbReference type="STRING" id="1126212.K2QMW9"/>
<dbReference type="VEuPathDB" id="FungiDB:MPH_11595"/>
<dbReference type="EMBL" id="AHHD01000495">
    <property type="protein sequence ID" value="EKG11251.1"/>
    <property type="molecule type" value="Genomic_DNA"/>
</dbReference>
<dbReference type="Proteomes" id="UP000007129">
    <property type="component" value="Unassembled WGS sequence"/>
</dbReference>
<evidence type="ECO:0000313" key="2">
    <source>
        <dbReference type="Proteomes" id="UP000007129"/>
    </source>
</evidence>
<dbReference type="AlphaFoldDB" id="K2QMW9"/>
<organism evidence="1 2">
    <name type="scientific">Macrophomina phaseolina (strain MS6)</name>
    <name type="common">Charcoal rot fungus</name>
    <dbReference type="NCBI Taxonomy" id="1126212"/>
    <lineage>
        <taxon>Eukaryota</taxon>
        <taxon>Fungi</taxon>
        <taxon>Dikarya</taxon>
        <taxon>Ascomycota</taxon>
        <taxon>Pezizomycotina</taxon>
        <taxon>Dothideomycetes</taxon>
        <taxon>Dothideomycetes incertae sedis</taxon>
        <taxon>Botryosphaeriales</taxon>
        <taxon>Botryosphaeriaceae</taxon>
        <taxon>Macrophomina</taxon>
    </lineage>
</organism>
<dbReference type="InParanoid" id="K2QMW9"/>
<dbReference type="PANTHER" id="PTHR38167:SF1">
    <property type="entry name" value="C2H2-TYPE DOMAIN-CONTAINING PROTEIN"/>
    <property type="match status" value="1"/>
</dbReference>
<dbReference type="eggNOG" id="ENOG502R18U">
    <property type="taxonomic scope" value="Eukaryota"/>
</dbReference>
<evidence type="ECO:0000313" key="1">
    <source>
        <dbReference type="EMBL" id="EKG11251.1"/>
    </source>
</evidence>
<proteinExistence type="predicted"/>
<gene>
    <name evidence="1" type="ORF">MPH_11595</name>
</gene>
<dbReference type="PANTHER" id="PTHR38167">
    <property type="entry name" value="C2H2-TYPE DOMAIN-CONTAINING PROTEIN"/>
    <property type="match status" value="1"/>
</dbReference>
<sequence length="151" mass="16772">MDDTDPALKAALAAKLDGLQFMLLTVMDREMIEDELTVLESGAKATKHGPKNSAAPANAKRKRLEMCEQCDREFDVAANEFSACVWHPGSLRICWEDGFWCETGENIDTKENRDQFPEGFRWTCCSGQGDAEGCMAGFHRACASSEKKVRS</sequence>
<name>K2QMW9_MACPH</name>
<reference evidence="1 2" key="1">
    <citation type="journal article" date="2012" name="BMC Genomics">
        <title>Tools to kill: Genome of one of the most destructive plant pathogenic fungi Macrophomina phaseolina.</title>
        <authorList>
            <person name="Islam M.S."/>
            <person name="Haque M.S."/>
            <person name="Islam M.M."/>
            <person name="Emdad E.M."/>
            <person name="Halim A."/>
            <person name="Hossen Q.M.M."/>
            <person name="Hossain M.Z."/>
            <person name="Ahmed B."/>
            <person name="Rahim S."/>
            <person name="Rahman M.S."/>
            <person name="Alam M.M."/>
            <person name="Hou S."/>
            <person name="Wan X."/>
            <person name="Saito J.A."/>
            <person name="Alam M."/>
        </authorList>
    </citation>
    <scope>NUCLEOTIDE SEQUENCE [LARGE SCALE GENOMIC DNA]</scope>
    <source>
        <strain evidence="1 2">MS6</strain>
    </source>
</reference>
<dbReference type="OrthoDB" id="5422613at2759"/>
<protein>
    <submittedName>
        <fullName evidence="1">Uncharacterized protein</fullName>
    </submittedName>
</protein>
<comment type="caution">
    <text evidence="1">The sequence shown here is derived from an EMBL/GenBank/DDBJ whole genome shotgun (WGS) entry which is preliminary data.</text>
</comment>
<accession>K2QMW9</accession>
<dbReference type="HOGENOM" id="CLU_093552_2_0_1"/>